<evidence type="ECO:0000313" key="2">
    <source>
        <dbReference type="EMBL" id="GAA3133222.1"/>
    </source>
</evidence>
<dbReference type="EMBL" id="BAAAVM010000023">
    <property type="protein sequence ID" value="GAA3133222.1"/>
    <property type="molecule type" value="Genomic_DNA"/>
</dbReference>
<feature type="region of interest" description="Disordered" evidence="1">
    <location>
        <begin position="112"/>
        <end position="152"/>
    </location>
</feature>
<feature type="compositionally biased region" description="Polar residues" evidence="1">
    <location>
        <begin position="1"/>
        <end position="23"/>
    </location>
</feature>
<gene>
    <name evidence="2" type="ORF">GCM10010521_18800</name>
</gene>
<reference evidence="3" key="1">
    <citation type="journal article" date="2019" name="Int. J. Syst. Evol. Microbiol.">
        <title>The Global Catalogue of Microorganisms (GCM) 10K type strain sequencing project: providing services to taxonomists for standard genome sequencing and annotation.</title>
        <authorList>
            <consortium name="The Broad Institute Genomics Platform"/>
            <consortium name="The Broad Institute Genome Sequencing Center for Infectious Disease"/>
            <person name="Wu L."/>
            <person name="Ma J."/>
        </authorList>
    </citation>
    <scope>NUCLEOTIDE SEQUENCE [LARGE SCALE GENOMIC DNA]</scope>
    <source>
        <strain evidence="3">JCM 11574</strain>
    </source>
</reference>
<evidence type="ECO:0000256" key="1">
    <source>
        <dbReference type="SAM" id="MobiDB-lite"/>
    </source>
</evidence>
<name>A0ABP6N3H1_9ACTN</name>
<sequence length="152" mass="15557">MGTRSTTQARAPRLVTSTRSTVGSPAAALARTESDRSAQRTDRSWPVAAWLCAAVSSRAAAAAEAAGTAMAARMRMRISPCRGRTGYVGRQAPAQCDDRYAREVAPVHGCYPDAPLPSPAAGRRTLQSVPPGAAPSGAASAGQELPLAGSVP</sequence>
<feature type="compositionally biased region" description="Low complexity" evidence="1">
    <location>
        <begin position="128"/>
        <end position="142"/>
    </location>
</feature>
<organism evidence="2 3">
    <name type="scientific">Streptomyces rameus</name>
    <dbReference type="NCBI Taxonomy" id="68261"/>
    <lineage>
        <taxon>Bacteria</taxon>
        <taxon>Bacillati</taxon>
        <taxon>Actinomycetota</taxon>
        <taxon>Actinomycetes</taxon>
        <taxon>Kitasatosporales</taxon>
        <taxon>Streptomycetaceae</taxon>
        <taxon>Streptomyces</taxon>
    </lineage>
</organism>
<dbReference type="Proteomes" id="UP001500893">
    <property type="component" value="Unassembled WGS sequence"/>
</dbReference>
<comment type="caution">
    <text evidence="2">The sequence shown here is derived from an EMBL/GenBank/DDBJ whole genome shotgun (WGS) entry which is preliminary data.</text>
</comment>
<protein>
    <submittedName>
        <fullName evidence="2">Uncharacterized protein</fullName>
    </submittedName>
</protein>
<feature type="region of interest" description="Disordered" evidence="1">
    <location>
        <begin position="1"/>
        <end position="41"/>
    </location>
</feature>
<feature type="compositionally biased region" description="Basic and acidic residues" evidence="1">
    <location>
        <begin position="32"/>
        <end position="41"/>
    </location>
</feature>
<evidence type="ECO:0000313" key="3">
    <source>
        <dbReference type="Proteomes" id="UP001500893"/>
    </source>
</evidence>
<keyword evidence="3" id="KW-1185">Reference proteome</keyword>
<accession>A0ABP6N3H1</accession>
<proteinExistence type="predicted"/>